<feature type="coiled-coil region" evidence="1">
    <location>
        <begin position="485"/>
        <end position="589"/>
    </location>
</feature>
<dbReference type="STRING" id="5866.A0A061DB69"/>
<feature type="compositionally biased region" description="Polar residues" evidence="2">
    <location>
        <begin position="745"/>
        <end position="756"/>
    </location>
</feature>
<feature type="region of interest" description="Disordered" evidence="2">
    <location>
        <begin position="1"/>
        <end position="204"/>
    </location>
</feature>
<feature type="coiled-coil region" evidence="1">
    <location>
        <begin position="232"/>
        <end position="269"/>
    </location>
</feature>
<evidence type="ECO:0000256" key="1">
    <source>
        <dbReference type="SAM" id="Coils"/>
    </source>
</evidence>
<feature type="compositionally biased region" description="Polar residues" evidence="2">
    <location>
        <begin position="119"/>
        <end position="130"/>
    </location>
</feature>
<keyword evidence="1" id="KW-0175">Coiled coil</keyword>
<reference evidence="4" key="1">
    <citation type="submission" date="2014-06" db="EMBL/GenBank/DDBJ databases">
        <authorList>
            <person name="Aslett M."/>
            <person name="De Silva N."/>
        </authorList>
    </citation>
    <scope>NUCLEOTIDE SEQUENCE [LARGE SCALE GENOMIC DNA]</scope>
    <source>
        <strain evidence="4">Bond</strain>
    </source>
</reference>
<feature type="compositionally biased region" description="Polar residues" evidence="2">
    <location>
        <begin position="354"/>
        <end position="369"/>
    </location>
</feature>
<dbReference type="VEuPathDB" id="PiroplasmaDB:BBBOND_0201370"/>
<feature type="region of interest" description="Disordered" evidence="2">
    <location>
        <begin position="352"/>
        <end position="461"/>
    </location>
</feature>
<feature type="compositionally biased region" description="Basic and acidic residues" evidence="2">
    <location>
        <begin position="417"/>
        <end position="443"/>
    </location>
</feature>
<feature type="region of interest" description="Disordered" evidence="2">
    <location>
        <begin position="737"/>
        <end position="756"/>
    </location>
</feature>
<dbReference type="KEGG" id="bbig:BBBOND_0201370"/>
<dbReference type="OrthoDB" id="366412at2759"/>
<feature type="compositionally biased region" description="Acidic residues" evidence="2">
    <location>
        <begin position="639"/>
        <end position="648"/>
    </location>
</feature>
<organism evidence="3 4">
    <name type="scientific">Babesia bigemina</name>
    <dbReference type="NCBI Taxonomy" id="5866"/>
    <lineage>
        <taxon>Eukaryota</taxon>
        <taxon>Sar</taxon>
        <taxon>Alveolata</taxon>
        <taxon>Apicomplexa</taxon>
        <taxon>Aconoidasida</taxon>
        <taxon>Piroplasmida</taxon>
        <taxon>Babesiidae</taxon>
        <taxon>Babesia</taxon>
    </lineage>
</organism>
<dbReference type="EMBL" id="LK391708">
    <property type="protein sequence ID" value="CDR94980.1"/>
    <property type="molecule type" value="Genomic_DNA"/>
</dbReference>
<gene>
    <name evidence="3" type="ORF">BBBOND_0201370</name>
</gene>
<evidence type="ECO:0000313" key="3">
    <source>
        <dbReference type="EMBL" id="CDR94980.1"/>
    </source>
</evidence>
<evidence type="ECO:0000313" key="4">
    <source>
        <dbReference type="Proteomes" id="UP000033188"/>
    </source>
</evidence>
<feature type="region of interest" description="Disordered" evidence="2">
    <location>
        <begin position="630"/>
        <end position="658"/>
    </location>
</feature>
<evidence type="ECO:0000256" key="2">
    <source>
        <dbReference type="SAM" id="MobiDB-lite"/>
    </source>
</evidence>
<name>A0A061DB69_BABBI</name>
<sequence>MENDETSSSSDSPADRSFEDARDAASGESTDSEDLEANTEVVKNIHFYPFAESQENRSPYRYGDSSDDNGCDRQGSDDEDTSSYDSSPHYAAAVEPSAFKHSSGLRYTAVPGYDDSHIYGNSNSSASDQYSIEEGVGRKLTGEDSIEESNSSGAITAEDSSAETDQTSDEDGSGGSAYQPVDDAPNTQSPIAASAVGDNNVREPVSSCSTELRCRILQGEIRILRNEKADWLERERELVKRVQQVHEDLKEQRKKLLDRQRKSQALEQEVELLHCRYKTRQETLEQSYKTLCENVRLTDLASLKGRLDLRRLQTKNMLLEELLQTKTADYERLKSMASQFAWPADMQMKCAPSSEATCGSSKSDDTAMSTWDGEVGQHKDPVHDGAAIDSGNADASESRPGGDCTTENEPDQSCEPPEEHDAMSRGDDPAEGSRSDSGREEHTAYAGDVAEPQQIPPHSSKGVETLHELSQLMRIHLKQMIGCAKEAEKQMRESVDAQIEELKELLQQTRSDLAYKTEECNVLSRTLEGLRSELDIARSNLSHSIDEHRGIKEKYQCKLLEVEKLQNDLDALLLQYEEVKRELSSTVSQGRQQRAAFDEYVKDTDMKLHKMEVLLSVGGLAGASVGALSETAPLGDTNEPNEDAEADATESPGSVKDVDIHNTDFAAPVEGYSNVARRHPAYQQHQACMATRTNNPARNEEIQLQRALASCNTHLPDVRESDCEACCVNGTPNPETQTDHMNDGVENTTPSSVSQTGAIDTGKMQEIFKGVVVRLLKKVETLTQTLTEQVVRAFKSEQRVKELESGLKPVCLCRKSLERVEATKRKRCWCRYKRVAELRRNVTHSALLLDKNTISAVLAGEMSCKKRKVAPPDTTE</sequence>
<dbReference type="GeneID" id="24563521"/>
<accession>A0A061DB69</accession>
<feature type="compositionally biased region" description="Acidic residues" evidence="2">
    <location>
        <begin position="160"/>
        <end position="172"/>
    </location>
</feature>
<feature type="compositionally biased region" description="Basic and acidic residues" evidence="2">
    <location>
        <begin position="13"/>
        <end position="25"/>
    </location>
</feature>
<proteinExistence type="predicted"/>
<protein>
    <submittedName>
        <fullName evidence="3">Uncharacterized protein</fullName>
    </submittedName>
</protein>
<dbReference type="Proteomes" id="UP000033188">
    <property type="component" value="Chromosome 2"/>
</dbReference>
<dbReference type="RefSeq" id="XP_012767166.1">
    <property type="nucleotide sequence ID" value="XM_012911712.1"/>
</dbReference>
<feature type="compositionally biased region" description="Acidic residues" evidence="2">
    <location>
        <begin position="406"/>
        <end position="416"/>
    </location>
</feature>
<dbReference type="AlphaFoldDB" id="A0A061DB69"/>
<keyword evidence="4" id="KW-1185">Reference proteome</keyword>